<comment type="subcellular location">
    <subcellularLocation>
        <location evidence="1">Membrane</location>
        <topology evidence="1">Multi-pass membrane protein</topology>
    </subcellularLocation>
</comment>
<evidence type="ECO:0000256" key="1">
    <source>
        <dbReference type="ARBA" id="ARBA00004141"/>
    </source>
</evidence>
<dbReference type="InterPro" id="IPR059112">
    <property type="entry name" value="CysZ/EI24"/>
</dbReference>
<evidence type="ECO:0000256" key="3">
    <source>
        <dbReference type="ARBA" id="ARBA00022989"/>
    </source>
</evidence>
<feature type="transmembrane region" description="Helical" evidence="5">
    <location>
        <begin position="61"/>
        <end position="89"/>
    </location>
</feature>
<sequence length="232" mass="24098">MIESFFLSVAQLGDRAFLRVLAKSLAVTLVLLAAVGAGLAWGARWITTDLFVLGDDAGTLAAIAAVIAAVGLAWLLFRIVAIAVIGLFADEVVEAVEAKHYPAALATARPVPPGRSLAMSGTSALRALAVNAFFLPLYLLLLATGIGTAAVFFVVNGWLLGRDLSDMVAARHLPPAAMPAERSASGGRRFLLGLIGTGLLMIPFVNFIAPLVGAAMATHAFHRRRSKGAGNA</sequence>
<feature type="transmembrane region" description="Helical" evidence="5">
    <location>
        <begin position="190"/>
        <end position="217"/>
    </location>
</feature>
<evidence type="ECO:0008006" key="8">
    <source>
        <dbReference type="Google" id="ProtNLM"/>
    </source>
</evidence>
<accession>A0A2W5BBF5</accession>
<keyword evidence="4 5" id="KW-0472">Membrane</keyword>
<dbReference type="Pfam" id="PF07264">
    <property type="entry name" value="EI24"/>
    <property type="match status" value="1"/>
</dbReference>
<evidence type="ECO:0000256" key="5">
    <source>
        <dbReference type="SAM" id="Phobius"/>
    </source>
</evidence>
<keyword evidence="2 5" id="KW-0812">Transmembrane</keyword>
<feature type="transmembrane region" description="Helical" evidence="5">
    <location>
        <begin position="20"/>
        <end position="41"/>
    </location>
</feature>
<proteinExistence type="predicted"/>
<keyword evidence="3 5" id="KW-1133">Transmembrane helix</keyword>
<evidence type="ECO:0000313" key="7">
    <source>
        <dbReference type="Proteomes" id="UP000248614"/>
    </source>
</evidence>
<protein>
    <recommendedName>
        <fullName evidence="8">Cysteine biosynthesis protein CysZ</fullName>
    </recommendedName>
</protein>
<evidence type="ECO:0000256" key="2">
    <source>
        <dbReference type="ARBA" id="ARBA00022692"/>
    </source>
</evidence>
<dbReference type="Proteomes" id="UP000248614">
    <property type="component" value="Unassembled WGS sequence"/>
</dbReference>
<organism evidence="6 7">
    <name type="scientific">Sphingomonas hengshuiensis</name>
    <dbReference type="NCBI Taxonomy" id="1609977"/>
    <lineage>
        <taxon>Bacteria</taxon>
        <taxon>Pseudomonadati</taxon>
        <taxon>Pseudomonadota</taxon>
        <taxon>Alphaproteobacteria</taxon>
        <taxon>Sphingomonadales</taxon>
        <taxon>Sphingomonadaceae</taxon>
        <taxon>Sphingomonas</taxon>
    </lineage>
</organism>
<feature type="transmembrane region" description="Helical" evidence="5">
    <location>
        <begin position="128"/>
        <end position="155"/>
    </location>
</feature>
<name>A0A2W5BBF5_9SPHN</name>
<gene>
    <name evidence="6" type="ORF">DI632_06915</name>
</gene>
<dbReference type="EMBL" id="QFNF01000012">
    <property type="protein sequence ID" value="PZO78378.1"/>
    <property type="molecule type" value="Genomic_DNA"/>
</dbReference>
<reference evidence="6 7" key="1">
    <citation type="submission" date="2017-08" db="EMBL/GenBank/DDBJ databases">
        <title>Infants hospitalized years apart are colonized by the same room-sourced microbial strains.</title>
        <authorList>
            <person name="Brooks B."/>
            <person name="Olm M.R."/>
            <person name="Firek B.A."/>
            <person name="Baker R."/>
            <person name="Thomas B.C."/>
            <person name="Morowitz M.J."/>
            <person name="Banfield J.F."/>
        </authorList>
    </citation>
    <scope>NUCLEOTIDE SEQUENCE [LARGE SCALE GENOMIC DNA]</scope>
    <source>
        <strain evidence="6">S2_018_000_R3_110</strain>
    </source>
</reference>
<comment type="caution">
    <text evidence="6">The sequence shown here is derived from an EMBL/GenBank/DDBJ whole genome shotgun (WGS) entry which is preliminary data.</text>
</comment>
<evidence type="ECO:0000256" key="4">
    <source>
        <dbReference type="ARBA" id="ARBA00023136"/>
    </source>
</evidence>
<dbReference type="AlphaFoldDB" id="A0A2W5BBF5"/>
<evidence type="ECO:0000313" key="6">
    <source>
        <dbReference type="EMBL" id="PZO78378.1"/>
    </source>
</evidence>